<protein>
    <submittedName>
        <fullName evidence="5">Glycine zipper 2TM domain-containing protein</fullName>
    </submittedName>
</protein>
<keyword evidence="6" id="KW-1185">Reference proteome</keyword>
<evidence type="ECO:0000256" key="2">
    <source>
        <dbReference type="ARBA" id="ARBA00023136"/>
    </source>
</evidence>
<dbReference type="Pfam" id="PF05433">
    <property type="entry name" value="Rick_17kDa_Anti"/>
    <property type="match status" value="1"/>
</dbReference>
<evidence type="ECO:0000256" key="3">
    <source>
        <dbReference type="SAM" id="SignalP"/>
    </source>
</evidence>
<comment type="subcellular location">
    <subcellularLocation>
        <location evidence="1">Membrane</location>
    </subcellularLocation>
</comment>
<reference evidence="6" key="1">
    <citation type="journal article" date="2019" name="Int. J. Syst. Evol. Microbiol.">
        <title>The Global Catalogue of Microorganisms (GCM) 10K type strain sequencing project: providing services to taxonomists for standard genome sequencing and annotation.</title>
        <authorList>
            <consortium name="The Broad Institute Genomics Platform"/>
            <consortium name="The Broad Institute Genome Sequencing Center for Infectious Disease"/>
            <person name="Wu L."/>
            <person name="Ma J."/>
        </authorList>
    </citation>
    <scope>NUCLEOTIDE SEQUENCE [LARGE SCALE GENOMIC DNA]</scope>
    <source>
        <strain evidence="6">CGMCC 1.13574</strain>
    </source>
</reference>
<accession>A0ABV9NKQ5</accession>
<dbReference type="EMBL" id="JBHSGG010000033">
    <property type="protein sequence ID" value="MFC4728867.1"/>
    <property type="molecule type" value="Genomic_DNA"/>
</dbReference>
<dbReference type="InterPro" id="IPR008816">
    <property type="entry name" value="Gly_zipper_2TM_dom"/>
</dbReference>
<feature type="chain" id="PRO_5047303754" evidence="3">
    <location>
        <begin position="24"/>
        <end position="198"/>
    </location>
</feature>
<evidence type="ECO:0000313" key="6">
    <source>
        <dbReference type="Proteomes" id="UP001595892"/>
    </source>
</evidence>
<evidence type="ECO:0000313" key="5">
    <source>
        <dbReference type="EMBL" id="MFC4728867.1"/>
    </source>
</evidence>
<evidence type="ECO:0000256" key="1">
    <source>
        <dbReference type="ARBA" id="ARBA00004370"/>
    </source>
</evidence>
<dbReference type="InterPro" id="IPR051407">
    <property type="entry name" value="Bact_OM_lipoprot/Surf_antigen"/>
</dbReference>
<dbReference type="PANTHER" id="PTHR35603">
    <property type="match status" value="1"/>
</dbReference>
<dbReference type="PANTHER" id="PTHR35603:SF2">
    <property type="entry name" value="OUTER MEMBRANE LIPOPROTEIN"/>
    <property type="match status" value="1"/>
</dbReference>
<dbReference type="RefSeq" id="WP_377004939.1">
    <property type="nucleotide sequence ID" value="NZ_JBHSGG010000033.1"/>
</dbReference>
<gene>
    <name evidence="5" type="ORF">ACFO3Q_11875</name>
</gene>
<feature type="signal peptide" evidence="3">
    <location>
        <begin position="1"/>
        <end position="23"/>
    </location>
</feature>
<keyword evidence="2" id="KW-0472">Membrane</keyword>
<evidence type="ECO:0000259" key="4">
    <source>
        <dbReference type="Pfam" id="PF05433"/>
    </source>
</evidence>
<proteinExistence type="predicted"/>
<dbReference type="Proteomes" id="UP001595892">
    <property type="component" value="Unassembled WGS sequence"/>
</dbReference>
<sequence>MQLRASIVSTLVLAGFAAAPVLAQTSHLPPPPPAAYPQPLSPPAPPTENVNYGYAQVLRVNPVYEDVRWTTPEQRCDSEPYQRIENRSGNAGTAIGAILGAVAGRQVGDGRGRDAATIAGAVAGGAIGRQVERNQTTTTYESGCYTVDVEHSERRIAAYDVEYSYKGEVYGSRMSYDPGQRLRVRSTVAPAEDNGVAY</sequence>
<organism evidence="5 6">
    <name type="scientific">Coralloluteibacterium thermophilum</name>
    <dbReference type="NCBI Taxonomy" id="2707049"/>
    <lineage>
        <taxon>Bacteria</taxon>
        <taxon>Pseudomonadati</taxon>
        <taxon>Pseudomonadota</taxon>
        <taxon>Gammaproteobacteria</taxon>
        <taxon>Lysobacterales</taxon>
        <taxon>Lysobacteraceae</taxon>
        <taxon>Coralloluteibacterium</taxon>
    </lineage>
</organism>
<comment type="caution">
    <text evidence="5">The sequence shown here is derived from an EMBL/GenBank/DDBJ whole genome shotgun (WGS) entry which is preliminary data.</text>
</comment>
<keyword evidence="3" id="KW-0732">Signal</keyword>
<name>A0ABV9NKQ5_9GAMM</name>
<feature type="domain" description="Glycine zipper 2TM" evidence="4">
    <location>
        <begin position="91"/>
        <end position="132"/>
    </location>
</feature>